<feature type="region of interest" description="Disordered" evidence="1">
    <location>
        <begin position="127"/>
        <end position="149"/>
    </location>
</feature>
<feature type="transmembrane region" description="Helical" evidence="2">
    <location>
        <begin position="161"/>
        <end position="179"/>
    </location>
</feature>
<evidence type="ECO:0000313" key="4">
    <source>
        <dbReference type="Proteomes" id="UP000574690"/>
    </source>
</evidence>
<feature type="compositionally biased region" description="Pro residues" evidence="1">
    <location>
        <begin position="130"/>
        <end position="147"/>
    </location>
</feature>
<feature type="transmembrane region" description="Helical" evidence="2">
    <location>
        <begin position="31"/>
        <end position="51"/>
    </location>
</feature>
<protein>
    <submittedName>
        <fullName evidence="3">Uncharacterized protein</fullName>
    </submittedName>
</protein>
<proteinExistence type="predicted"/>
<feature type="transmembrane region" description="Helical" evidence="2">
    <location>
        <begin position="313"/>
        <end position="332"/>
    </location>
</feature>
<name>A0A850C3W2_9ACTN</name>
<sequence>MAAVGALFSAFYILFMPLGIGAWNHLVNLVVLPGVACLLPGLMGLAGMFSYRYRLDDQVLEELTYWRWVIRTYPRKRYDRLEFVNNRLYQADGHGESRKVRIWRWTVHPDDWAVFAKVAPKPRPLDDLAPMPPAQSTPPTPPAPPPPARERMTVRYLRKPVAWLLVAGVPLTVFGMLLWSRAYADWLNFDWWLSYAVLLAGVNAVVRPITALSSKVCFAYDPGWRAVTVRHFWTSSTSWFPRSPSERLEYSVYTGTIYKVAASGRRRRYVRKSFWLHGGDWAMIADHLLATAETPSGPRKPSGKPIQVRVNPWRAVPVAVGGFGLAILFFAADPSEPGFALELLYAMIAGLSLLTSMDVVNHLTFRPFLTFDPEKGRVVIRPGTNRHAGFPSKDFERVEYSIYDARAYEVRSNGERKRLPIPRWYMNRGDWGAFADALIANQEQSAAEPLENEGLPK</sequence>
<keyword evidence="2" id="KW-0472">Membrane</keyword>
<feature type="transmembrane region" description="Helical" evidence="2">
    <location>
        <begin position="191"/>
        <end position="210"/>
    </location>
</feature>
<accession>A0A850C3W2</accession>
<dbReference type="AlphaFoldDB" id="A0A850C3W2"/>
<evidence type="ECO:0000256" key="2">
    <source>
        <dbReference type="SAM" id="Phobius"/>
    </source>
</evidence>
<dbReference type="EMBL" id="JABFXE010000460">
    <property type="protein sequence ID" value="NUQ89024.1"/>
    <property type="molecule type" value="Genomic_DNA"/>
</dbReference>
<feature type="transmembrane region" description="Helical" evidence="2">
    <location>
        <begin position="344"/>
        <end position="365"/>
    </location>
</feature>
<organism evidence="3 4">
    <name type="scientific">Glycomyces artemisiae</name>
    <dbReference type="NCBI Taxonomy" id="1076443"/>
    <lineage>
        <taxon>Bacteria</taxon>
        <taxon>Bacillati</taxon>
        <taxon>Actinomycetota</taxon>
        <taxon>Actinomycetes</taxon>
        <taxon>Glycomycetales</taxon>
        <taxon>Glycomycetaceae</taxon>
        <taxon>Glycomyces</taxon>
    </lineage>
</organism>
<evidence type="ECO:0000313" key="3">
    <source>
        <dbReference type="EMBL" id="NUQ89024.1"/>
    </source>
</evidence>
<dbReference type="Proteomes" id="UP000574690">
    <property type="component" value="Unassembled WGS sequence"/>
</dbReference>
<reference evidence="3 4" key="1">
    <citation type="submission" date="2020-05" db="EMBL/GenBank/DDBJ databases">
        <title>DNA-SIP metagenomic assembled genomes.</title>
        <authorList>
            <person name="Yu J."/>
        </authorList>
    </citation>
    <scope>NUCLEOTIDE SEQUENCE [LARGE SCALE GENOMIC DNA]</scope>
    <source>
        <strain evidence="3">Bin5.27</strain>
    </source>
</reference>
<evidence type="ECO:0000256" key="1">
    <source>
        <dbReference type="SAM" id="MobiDB-lite"/>
    </source>
</evidence>
<keyword evidence="2" id="KW-0812">Transmembrane</keyword>
<keyword evidence="2" id="KW-1133">Transmembrane helix</keyword>
<comment type="caution">
    <text evidence="3">The sequence shown here is derived from an EMBL/GenBank/DDBJ whole genome shotgun (WGS) entry which is preliminary data.</text>
</comment>
<gene>
    <name evidence="3" type="ORF">HOQ43_11245</name>
</gene>